<dbReference type="Proteomes" id="UP000246635">
    <property type="component" value="Unassembled WGS sequence"/>
</dbReference>
<accession>A0A2V2Z001</accession>
<evidence type="ECO:0000313" key="2">
    <source>
        <dbReference type="Proteomes" id="UP000246635"/>
    </source>
</evidence>
<dbReference type="EMBL" id="QGTQ01000001">
    <property type="protein sequence ID" value="PWW08475.1"/>
    <property type="molecule type" value="Genomic_DNA"/>
</dbReference>
<proteinExistence type="predicted"/>
<dbReference type="RefSeq" id="WP_174812876.1">
    <property type="nucleotide sequence ID" value="NZ_CP054613.1"/>
</dbReference>
<dbReference type="AlphaFoldDB" id="A0A2V2Z001"/>
<dbReference type="SUPFAM" id="SSF56059">
    <property type="entry name" value="Glutathione synthetase ATP-binding domain-like"/>
    <property type="match status" value="1"/>
</dbReference>
<dbReference type="InterPro" id="IPR029465">
    <property type="entry name" value="ATPgrasp_TupA"/>
</dbReference>
<name>A0A2V2Z001_9BACL</name>
<dbReference type="Pfam" id="PF14305">
    <property type="entry name" value="ATPgrasp_TupA"/>
    <property type="match status" value="1"/>
</dbReference>
<gene>
    <name evidence="1" type="ORF">DFQ01_101197</name>
</gene>
<comment type="caution">
    <text evidence="1">The sequence shown here is derived from an EMBL/GenBank/DDBJ whole genome shotgun (WGS) entry which is preliminary data.</text>
</comment>
<organism evidence="1 2">
    <name type="scientific">Paenibacillus cellulosilyticus</name>
    <dbReference type="NCBI Taxonomy" id="375489"/>
    <lineage>
        <taxon>Bacteria</taxon>
        <taxon>Bacillati</taxon>
        <taxon>Bacillota</taxon>
        <taxon>Bacilli</taxon>
        <taxon>Bacillales</taxon>
        <taxon>Paenibacillaceae</taxon>
        <taxon>Paenibacillus</taxon>
    </lineage>
</organism>
<reference evidence="1 2" key="1">
    <citation type="submission" date="2018-05" db="EMBL/GenBank/DDBJ databases">
        <title>Genomic Encyclopedia of Type Strains, Phase III (KMG-III): the genomes of soil and plant-associated and newly described type strains.</title>
        <authorList>
            <person name="Whitman W."/>
        </authorList>
    </citation>
    <scope>NUCLEOTIDE SEQUENCE [LARGE SCALE GENOMIC DNA]</scope>
    <source>
        <strain evidence="1 2">CECT 5696</strain>
    </source>
</reference>
<evidence type="ECO:0000313" key="1">
    <source>
        <dbReference type="EMBL" id="PWW08475.1"/>
    </source>
</evidence>
<keyword evidence="2" id="KW-1185">Reference proteome</keyword>
<protein>
    <submittedName>
        <fullName evidence="1">Teichuronopeptide biosynthesis TupA-like protein</fullName>
    </submittedName>
</protein>
<sequence>MGVTLKRNSAGFYYLKKTRDSIYKLFKDETYIRMQYKKKTGKTLNLEEPQTFNEKIQWLKLNLRNPLMTTCADKFLVRDYVEKKIGKDVLNDLYGVYKSVKDINIAELPDSFVMKVNHGSGQNIFCSNKNDFDFKKAVRELNRYLRYNHYLHGREWAYKNIEAQVIIEEYLNDSGKSPDDYKFFCFNGRPEFIQMDIDRFGNHTRNIYDLNWELMDFKIEYNNSQEEVPRPSQLNLMIDYAKKLSREFPFVRVDFYNFNNKIYFGEMTFYPGNGVELIYPEQYSTILGEKIRLNG</sequence>